<evidence type="ECO:0000313" key="5">
    <source>
        <dbReference type="Proteomes" id="UP000092651"/>
    </source>
</evidence>
<feature type="domain" description="Secretion system C-terminal sorting" evidence="3">
    <location>
        <begin position="238"/>
        <end position="303"/>
    </location>
</feature>
<dbReference type="GO" id="GO:0005975">
    <property type="term" value="P:carbohydrate metabolic process"/>
    <property type="evidence" value="ECO:0007669"/>
    <property type="project" value="UniProtKB-ARBA"/>
</dbReference>
<sequence length="305" mass="34203">MKKIHTIAFSLLAALSFAQQTASFEHNEGFIEGNIHGQGDWISTPTGGTPENVTNQIISVDRATDGERSLKIVKEPVFGTQFDPIIGAFYIPPIPLAYNNFSVSFDINMSHLNGSIFGFQGMDSITEQFIVRLDFDKTGVVKILSSVSGIPQIISTGVVWVPNTWYRVKMVGTAMEIKYYLNDTLIYTGTVVNSLNIDQLRFVHDNTFGTAYFDNIKINNEVVLSVKDSIVKNDKITIYPNPVEDYLHIKSESRANNVEIFNLEGQKMDVICGDNMINVKKLPPNVYIMKAIIDGEIQYQKFIKK</sequence>
<dbReference type="RefSeq" id="WP_065394249.1">
    <property type="nucleotide sequence ID" value="NZ_MAYH01000023.1"/>
</dbReference>
<accession>A0A1B8ZK80</accession>
<dbReference type="SUPFAM" id="SSF49899">
    <property type="entry name" value="Concanavalin A-like lectins/glucanases"/>
    <property type="match status" value="1"/>
</dbReference>
<comment type="caution">
    <text evidence="4">The sequence shown here is derived from an EMBL/GenBank/DDBJ whole genome shotgun (WGS) entry which is preliminary data.</text>
</comment>
<dbReference type="Proteomes" id="UP000092651">
    <property type="component" value="Unassembled WGS sequence"/>
</dbReference>
<proteinExistence type="predicted"/>
<evidence type="ECO:0000256" key="1">
    <source>
        <dbReference type="ARBA" id="ARBA00022729"/>
    </source>
</evidence>
<dbReference type="InterPro" id="IPR013320">
    <property type="entry name" value="ConA-like_dom_sf"/>
</dbReference>
<dbReference type="GO" id="GO:0004553">
    <property type="term" value="F:hydrolase activity, hydrolyzing O-glycosyl compounds"/>
    <property type="evidence" value="ECO:0007669"/>
    <property type="project" value="UniProtKB-ARBA"/>
</dbReference>
<dbReference type="Pfam" id="PF18962">
    <property type="entry name" value="Por_Secre_tail"/>
    <property type="match status" value="1"/>
</dbReference>
<dbReference type="EMBL" id="MAYH01000023">
    <property type="protein sequence ID" value="OCA72019.1"/>
    <property type="molecule type" value="Genomic_DNA"/>
</dbReference>
<dbReference type="AlphaFoldDB" id="A0A1B8ZK80"/>
<gene>
    <name evidence="4" type="ORF">BBI01_07630</name>
</gene>
<dbReference type="InterPro" id="IPR026444">
    <property type="entry name" value="Secre_tail"/>
</dbReference>
<dbReference type="NCBIfam" id="TIGR04183">
    <property type="entry name" value="Por_Secre_tail"/>
    <property type="match status" value="1"/>
</dbReference>
<protein>
    <recommendedName>
        <fullName evidence="3">Secretion system C-terminal sorting domain-containing protein</fullName>
    </recommendedName>
</protein>
<dbReference type="Gene3D" id="2.60.120.560">
    <property type="entry name" value="Exo-inulinase, domain 1"/>
    <property type="match status" value="1"/>
</dbReference>
<evidence type="ECO:0000313" key="4">
    <source>
        <dbReference type="EMBL" id="OCA72019.1"/>
    </source>
</evidence>
<reference evidence="4 5" key="1">
    <citation type="submission" date="2016-07" db="EMBL/GenBank/DDBJ databases">
        <authorList>
            <person name="Jeong J.-J."/>
            <person name="Kim D.W."/>
            <person name="Sang M.K."/>
            <person name="Choi I.-G."/>
            <person name="Kim K.D."/>
        </authorList>
    </citation>
    <scope>NUCLEOTIDE SEQUENCE [LARGE SCALE GENOMIC DNA]</scope>
    <source>
        <strain evidence="4 5">UTM-3</strain>
    </source>
</reference>
<feature type="chain" id="PRO_5008620865" description="Secretion system C-terminal sorting domain-containing protein" evidence="2">
    <location>
        <begin position="19"/>
        <end position="305"/>
    </location>
</feature>
<keyword evidence="1 2" id="KW-0732">Signal</keyword>
<organism evidence="4 5">
    <name type="scientific">Chryseobacterium artocarpi</name>
    <dbReference type="NCBI Taxonomy" id="1414727"/>
    <lineage>
        <taxon>Bacteria</taxon>
        <taxon>Pseudomonadati</taxon>
        <taxon>Bacteroidota</taxon>
        <taxon>Flavobacteriia</taxon>
        <taxon>Flavobacteriales</taxon>
        <taxon>Weeksellaceae</taxon>
        <taxon>Chryseobacterium group</taxon>
        <taxon>Chryseobacterium</taxon>
    </lineage>
</organism>
<feature type="signal peptide" evidence="2">
    <location>
        <begin position="1"/>
        <end position="18"/>
    </location>
</feature>
<keyword evidence="5" id="KW-1185">Reference proteome</keyword>
<evidence type="ECO:0000256" key="2">
    <source>
        <dbReference type="SAM" id="SignalP"/>
    </source>
</evidence>
<name>A0A1B8ZK80_9FLAO</name>
<dbReference type="OrthoDB" id="1467680at2"/>
<evidence type="ECO:0000259" key="3">
    <source>
        <dbReference type="Pfam" id="PF18962"/>
    </source>
</evidence>